<feature type="domain" description="Methyltransferase" evidence="3">
    <location>
        <begin position="52"/>
        <end position="142"/>
    </location>
</feature>
<dbReference type="Proteomes" id="UP000315677">
    <property type="component" value="Unassembled WGS sequence"/>
</dbReference>
<dbReference type="GO" id="GO:0008168">
    <property type="term" value="F:methyltransferase activity"/>
    <property type="evidence" value="ECO:0007669"/>
    <property type="project" value="UniProtKB-KW"/>
</dbReference>
<sequence>MLQPSDLETVRESYDRVADAYVELAMGRLEPEPWLRAVLAAFAESVRGLGPVLDVGCGPGTVTAHLTGLGLDASGVDLSPRMVEHARRQYPDLRFSVASATELDLAPASLGGVLGWWSLFNLPREALPGVLAAFAEALVPGGQALVGTHVGEGDIARTEGYGGLPVSWTTHLYRPEELTGMLVDAGLEVVADLRLPAQPPSLRPQVLLAARRPA</sequence>
<gene>
    <name evidence="4" type="ORF">FB558_5929</name>
</gene>
<reference evidence="4 5" key="1">
    <citation type="submission" date="2019-06" db="EMBL/GenBank/DDBJ databases">
        <title>Sequencing the genomes of 1000 actinobacteria strains.</title>
        <authorList>
            <person name="Klenk H.-P."/>
        </authorList>
    </citation>
    <scope>NUCLEOTIDE SEQUENCE [LARGE SCALE GENOMIC DNA]</scope>
    <source>
        <strain evidence="4 5">DSM 45301</strain>
    </source>
</reference>
<evidence type="ECO:0000313" key="4">
    <source>
        <dbReference type="EMBL" id="TQM10145.1"/>
    </source>
</evidence>
<evidence type="ECO:0000256" key="2">
    <source>
        <dbReference type="ARBA" id="ARBA00022679"/>
    </source>
</evidence>
<evidence type="ECO:0000313" key="5">
    <source>
        <dbReference type="Proteomes" id="UP000315677"/>
    </source>
</evidence>
<name>A0A543DLK8_9PSEU</name>
<dbReference type="RefSeq" id="WP_246106811.1">
    <property type="nucleotide sequence ID" value="NZ_VFPA01000003.1"/>
</dbReference>
<dbReference type="PANTHER" id="PTHR43861">
    <property type="entry name" value="TRANS-ACONITATE 2-METHYLTRANSFERASE-RELATED"/>
    <property type="match status" value="1"/>
</dbReference>
<accession>A0A543DLK8</accession>
<keyword evidence="2 4" id="KW-0808">Transferase</keyword>
<dbReference type="GO" id="GO:0032259">
    <property type="term" value="P:methylation"/>
    <property type="evidence" value="ECO:0007669"/>
    <property type="project" value="UniProtKB-KW"/>
</dbReference>
<keyword evidence="1 4" id="KW-0489">Methyltransferase</keyword>
<dbReference type="AlphaFoldDB" id="A0A543DLK8"/>
<dbReference type="Pfam" id="PF13649">
    <property type="entry name" value="Methyltransf_25"/>
    <property type="match status" value="1"/>
</dbReference>
<dbReference type="InterPro" id="IPR041698">
    <property type="entry name" value="Methyltransf_25"/>
</dbReference>
<dbReference type="Gene3D" id="3.40.50.150">
    <property type="entry name" value="Vaccinia Virus protein VP39"/>
    <property type="match status" value="1"/>
</dbReference>
<dbReference type="InterPro" id="IPR029063">
    <property type="entry name" value="SAM-dependent_MTases_sf"/>
</dbReference>
<evidence type="ECO:0000259" key="3">
    <source>
        <dbReference type="Pfam" id="PF13649"/>
    </source>
</evidence>
<organism evidence="4 5">
    <name type="scientific">Pseudonocardia kunmingensis</name>
    <dbReference type="NCBI Taxonomy" id="630975"/>
    <lineage>
        <taxon>Bacteria</taxon>
        <taxon>Bacillati</taxon>
        <taxon>Actinomycetota</taxon>
        <taxon>Actinomycetes</taxon>
        <taxon>Pseudonocardiales</taxon>
        <taxon>Pseudonocardiaceae</taxon>
        <taxon>Pseudonocardia</taxon>
    </lineage>
</organism>
<dbReference type="EMBL" id="VFPA01000003">
    <property type="protein sequence ID" value="TQM10145.1"/>
    <property type="molecule type" value="Genomic_DNA"/>
</dbReference>
<keyword evidence="5" id="KW-1185">Reference proteome</keyword>
<dbReference type="SUPFAM" id="SSF53335">
    <property type="entry name" value="S-adenosyl-L-methionine-dependent methyltransferases"/>
    <property type="match status" value="1"/>
</dbReference>
<dbReference type="CDD" id="cd02440">
    <property type="entry name" value="AdoMet_MTases"/>
    <property type="match status" value="1"/>
</dbReference>
<dbReference type="PANTHER" id="PTHR43861:SF1">
    <property type="entry name" value="TRANS-ACONITATE 2-METHYLTRANSFERASE"/>
    <property type="match status" value="1"/>
</dbReference>
<proteinExistence type="predicted"/>
<protein>
    <submittedName>
        <fullName evidence="4">Methyltransferase family protein</fullName>
    </submittedName>
</protein>
<evidence type="ECO:0000256" key="1">
    <source>
        <dbReference type="ARBA" id="ARBA00022603"/>
    </source>
</evidence>
<comment type="caution">
    <text evidence="4">The sequence shown here is derived from an EMBL/GenBank/DDBJ whole genome shotgun (WGS) entry which is preliminary data.</text>
</comment>